<evidence type="ECO:0000313" key="3">
    <source>
        <dbReference type="Proteomes" id="UP001527882"/>
    </source>
</evidence>
<feature type="chain" id="PRO_5046271499" evidence="1">
    <location>
        <begin position="21"/>
        <end position="550"/>
    </location>
</feature>
<organism evidence="2 3">
    <name type="scientific">Paenibacillus gyeongsangnamensis</name>
    <dbReference type="NCBI Taxonomy" id="3388067"/>
    <lineage>
        <taxon>Bacteria</taxon>
        <taxon>Bacillati</taxon>
        <taxon>Bacillota</taxon>
        <taxon>Bacilli</taxon>
        <taxon>Bacillales</taxon>
        <taxon>Paenibacillaceae</taxon>
        <taxon>Paenibacillus</taxon>
    </lineage>
</organism>
<dbReference type="SUPFAM" id="SSF53850">
    <property type="entry name" value="Periplasmic binding protein-like II"/>
    <property type="match status" value="1"/>
</dbReference>
<dbReference type="CDD" id="cd13581">
    <property type="entry name" value="PBP2_AlgQ_like_2"/>
    <property type="match status" value="1"/>
</dbReference>
<evidence type="ECO:0000313" key="2">
    <source>
        <dbReference type="EMBL" id="MCZ8515245.1"/>
    </source>
</evidence>
<dbReference type="Gene3D" id="3.40.190.10">
    <property type="entry name" value="Periplasmic binding protein-like II"/>
    <property type="match status" value="2"/>
</dbReference>
<proteinExistence type="predicted"/>
<accession>A0ABT4QEX6</accession>
<comment type="caution">
    <text evidence="2">The sequence shown here is derived from an EMBL/GenBank/DDBJ whole genome shotgun (WGS) entry which is preliminary data.</text>
</comment>
<protein>
    <submittedName>
        <fullName evidence="2">ABC transporter substrate-binding protein</fullName>
    </submittedName>
</protein>
<evidence type="ECO:0000256" key="1">
    <source>
        <dbReference type="SAM" id="SignalP"/>
    </source>
</evidence>
<gene>
    <name evidence="2" type="ORF">O9H85_23070</name>
</gene>
<dbReference type="InterPro" id="IPR006059">
    <property type="entry name" value="SBP"/>
</dbReference>
<feature type="signal peptide" evidence="1">
    <location>
        <begin position="1"/>
        <end position="20"/>
    </location>
</feature>
<dbReference type="RefSeq" id="WP_269883776.1">
    <property type="nucleotide sequence ID" value="NZ_JAQAGZ010000016.1"/>
</dbReference>
<dbReference type="PANTHER" id="PTHR43649">
    <property type="entry name" value="ARABINOSE-BINDING PROTEIN-RELATED"/>
    <property type="match status" value="1"/>
</dbReference>
<sequence length="550" mass="61384">MKRWSMLILSVLLFAVVVLSGCSSDSGKGGETAGSKSKSAVNPAGQFPIVNEKVNLKVLVKGNSSVEDFATNEFTKWLEEKTNIHIQWEVAPEKSATEKLNLVLSSGDYPDVIMGFGVSPTQMMIFGTQGVFLPLNKLIDQYGVETKRMFQETPSSKDLITAPDGNIYALPQVNECYHCFLSQRMWIYKPWLDKLGLQMPTTTEEFYQVLKAFKTKDPNGNGKADEIPMAGDPINFRDGVDSFLMNSFIYNPADKRLYLDNGKVDVSFNKPAFKEGLKYLRMLYSEGLISPLSFTQDANQLKQMGESEVPILGASSGHNMGAVATLNGKSGRWLQYVAVPPLKGPNGVQIAAYNPYSVSNGQYVITKSAKNPEAAFRLADFLYNQETTLRSVQGRIGNEIRWAEKGEIGINGKPAIWKQLVGWGQVQNVHWSQTGPSYRTSDLRLGEAASPDQPLEPTLYKETKEKMEPYKVSVDKVLPPLFFTADQASELADLDKVINDHVKEMIARFVTGDADLDKGWDAYVKNLDNMNLKRYLEIYQTAYDAKFKKK</sequence>
<keyword evidence="3" id="KW-1185">Reference proteome</keyword>
<dbReference type="Pfam" id="PF01547">
    <property type="entry name" value="SBP_bac_1"/>
    <property type="match status" value="1"/>
</dbReference>
<reference evidence="2 3" key="1">
    <citation type="submission" date="2022-12" db="EMBL/GenBank/DDBJ databases">
        <title>Draft genome sequence of Paenibacillus sp. dW9.</title>
        <authorList>
            <person name="Choi E.-W."/>
            <person name="Kim D.-U."/>
        </authorList>
    </citation>
    <scope>NUCLEOTIDE SEQUENCE [LARGE SCALE GENOMIC DNA]</scope>
    <source>
        <strain evidence="3">dW9</strain>
    </source>
</reference>
<dbReference type="PANTHER" id="PTHR43649:SF12">
    <property type="entry name" value="DIACETYLCHITOBIOSE BINDING PROTEIN DASA"/>
    <property type="match status" value="1"/>
</dbReference>
<dbReference type="InterPro" id="IPR050490">
    <property type="entry name" value="Bact_solute-bd_prot1"/>
</dbReference>
<name>A0ABT4QEX6_9BACL</name>
<dbReference type="Proteomes" id="UP001527882">
    <property type="component" value="Unassembled WGS sequence"/>
</dbReference>
<keyword evidence="1" id="KW-0732">Signal</keyword>
<dbReference type="PROSITE" id="PS51257">
    <property type="entry name" value="PROKAR_LIPOPROTEIN"/>
    <property type="match status" value="1"/>
</dbReference>
<dbReference type="EMBL" id="JAQAGZ010000016">
    <property type="protein sequence ID" value="MCZ8515245.1"/>
    <property type="molecule type" value="Genomic_DNA"/>
</dbReference>